<protein>
    <submittedName>
        <fullName evidence="1">10008_t:CDS:1</fullName>
    </submittedName>
</protein>
<accession>A0ACA9JVL5</accession>
<gene>
    <name evidence="1" type="ORF">SCALOS_LOCUS469</name>
</gene>
<sequence length="118" mass="14048">MPKLSKQKRHLQNLNQQNLTLKIFKIITNFDHEYLPEIHKILTSITNNTREEEMFQSIREMPEQQKANALKLFDTMRNPRGKHANEIISPYLQKKALEFITEHPKNQVKKLKAENIEL</sequence>
<feature type="non-terminal residue" evidence="1">
    <location>
        <position position="118"/>
    </location>
</feature>
<evidence type="ECO:0000313" key="1">
    <source>
        <dbReference type="EMBL" id="CAG8438758.1"/>
    </source>
</evidence>
<dbReference type="Proteomes" id="UP000789860">
    <property type="component" value="Unassembled WGS sequence"/>
</dbReference>
<keyword evidence="2" id="KW-1185">Reference proteome</keyword>
<comment type="caution">
    <text evidence="1">The sequence shown here is derived from an EMBL/GenBank/DDBJ whole genome shotgun (WGS) entry which is preliminary data.</text>
</comment>
<reference evidence="1" key="1">
    <citation type="submission" date="2021-06" db="EMBL/GenBank/DDBJ databases">
        <authorList>
            <person name="Kallberg Y."/>
            <person name="Tangrot J."/>
            <person name="Rosling A."/>
        </authorList>
    </citation>
    <scope>NUCLEOTIDE SEQUENCE</scope>
    <source>
        <strain evidence="1">AU212A</strain>
    </source>
</reference>
<name>A0ACA9JVL5_9GLOM</name>
<proteinExistence type="predicted"/>
<evidence type="ECO:0000313" key="2">
    <source>
        <dbReference type="Proteomes" id="UP000789860"/>
    </source>
</evidence>
<dbReference type="EMBL" id="CAJVPM010000223">
    <property type="protein sequence ID" value="CAG8438758.1"/>
    <property type="molecule type" value="Genomic_DNA"/>
</dbReference>
<organism evidence="1 2">
    <name type="scientific">Scutellospora calospora</name>
    <dbReference type="NCBI Taxonomy" id="85575"/>
    <lineage>
        <taxon>Eukaryota</taxon>
        <taxon>Fungi</taxon>
        <taxon>Fungi incertae sedis</taxon>
        <taxon>Mucoromycota</taxon>
        <taxon>Glomeromycotina</taxon>
        <taxon>Glomeromycetes</taxon>
        <taxon>Diversisporales</taxon>
        <taxon>Gigasporaceae</taxon>
        <taxon>Scutellospora</taxon>
    </lineage>
</organism>